<accession>A0ABZ1TM78</accession>
<keyword evidence="2" id="KW-1185">Reference proteome</keyword>
<evidence type="ECO:0000313" key="2">
    <source>
        <dbReference type="Proteomes" id="UP001432039"/>
    </source>
</evidence>
<dbReference type="EMBL" id="CP108090">
    <property type="protein sequence ID" value="WUQ16945.1"/>
    <property type="molecule type" value="Genomic_DNA"/>
</dbReference>
<dbReference type="InterPro" id="IPR020323">
    <property type="entry name" value="DUF2716"/>
</dbReference>
<evidence type="ECO:0000313" key="1">
    <source>
        <dbReference type="EMBL" id="WUQ16945.1"/>
    </source>
</evidence>
<dbReference type="Pfam" id="PF10898">
    <property type="entry name" value="DUF2716"/>
    <property type="match status" value="1"/>
</dbReference>
<organism evidence="1 2">
    <name type="scientific">Streptomyces virginiae</name>
    <name type="common">Streptomyces cinnamonensis</name>
    <dbReference type="NCBI Taxonomy" id="1961"/>
    <lineage>
        <taxon>Bacteria</taxon>
        <taxon>Bacillati</taxon>
        <taxon>Actinomycetota</taxon>
        <taxon>Actinomycetes</taxon>
        <taxon>Kitasatosporales</taxon>
        <taxon>Streptomycetaceae</taxon>
        <taxon>Streptomyces</taxon>
    </lineage>
</organism>
<dbReference type="Proteomes" id="UP001432039">
    <property type="component" value="Chromosome"/>
</dbReference>
<dbReference type="RefSeq" id="WP_328965191.1">
    <property type="nucleotide sequence ID" value="NZ_CP108090.1"/>
</dbReference>
<gene>
    <name evidence="1" type="ORF">OG517_39125</name>
</gene>
<sequence length="423" mass="46994">MDMDERWATYEALRGQVPQWHPVGVVVEADGPVVRRHYGTHGTAGHAPLAPGTDIAALVRRQQDAFAERCEPVEWKVYGHDAPELGPALTAAGFTPGRQRSVLVAAPLPDERAADTVEPREGVHDLYRVPSQAERTWEVAVASPGPHAMPYAEMIADGFSDEGDVLIEVLLDNGVVVAVAWACVDEAPFTVVGGLTDDDADFVKACTDRWRVQGLLGQPLLAEAADTLRERLLEAGFTEVTTVRPYHWRPSATPESTRPAQFLDWLHDDGPLWDRFDADFDFKPSTTYRPAITEPVPSAVWHLHAHPHAHERPVPDLRGRIETIVQSGLLTATEPGAFVYWLDRNHDGYRYDPRRVGVPGRPPRPGKGTYPDGDYYLHVTDDLRLGTFGHPWEQTLTVWGPLLLAAVEEELTELLGEPIRRRN</sequence>
<protein>
    <submittedName>
        <fullName evidence="1">DUF2716 domain-containing protein</fullName>
    </submittedName>
</protein>
<name>A0ABZ1TM78_STRVG</name>
<proteinExistence type="predicted"/>
<dbReference type="Gene3D" id="3.40.630.30">
    <property type="match status" value="1"/>
</dbReference>
<reference evidence="1" key="1">
    <citation type="submission" date="2022-10" db="EMBL/GenBank/DDBJ databases">
        <title>The complete genomes of actinobacterial strains from the NBC collection.</title>
        <authorList>
            <person name="Joergensen T.S."/>
            <person name="Alvarez Arevalo M."/>
            <person name="Sterndorff E.B."/>
            <person name="Faurdal D."/>
            <person name="Vuksanovic O."/>
            <person name="Mourched A.-S."/>
            <person name="Charusanti P."/>
            <person name="Shaw S."/>
            <person name="Blin K."/>
            <person name="Weber T."/>
        </authorList>
    </citation>
    <scope>NUCLEOTIDE SEQUENCE</scope>
    <source>
        <strain evidence="1">NBC_00248</strain>
    </source>
</reference>